<sequence>MLRGEIAGSFSHLLVDTPVLIISRDLMSGARFIFSPVLMIWNSVSYATVTGNSKKKVSITRPNFAGNGLIFPKRMILIGHELKGKEKK</sequence>
<evidence type="ECO:0000313" key="1">
    <source>
        <dbReference type="EMBL" id="KZS04271.1"/>
    </source>
</evidence>
<organism evidence="1 2">
    <name type="scientific">Daphnia magna</name>
    <dbReference type="NCBI Taxonomy" id="35525"/>
    <lineage>
        <taxon>Eukaryota</taxon>
        <taxon>Metazoa</taxon>
        <taxon>Ecdysozoa</taxon>
        <taxon>Arthropoda</taxon>
        <taxon>Crustacea</taxon>
        <taxon>Branchiopoda</taxon>
        <taxon>Diplostraca</taxon>
        <taxon>Cladocera</taxon>
        <taxon>Anomopoda</taxon>
        <taxon>Daphniidae</taxon>
        <taxon>Daphnia</taxon>
    </lineage>
</organism>
<reference evidence="1 2" key="1">
    <citation type="submission" date="2016-03" db="EMBL/GenBank/DDBJ databases">
        <title>EvidentialGene: Evidence-directed Construction of Genes on Genomes.</title>
        <authorList>
            <person name="Gilbert D.G."/>
            <person name="Choi J.-H."/>
            <person name="Mockaitis K."/>
            <person name="Colbourne J."/>
            <person name="Pfrender M."/>
        </authorList>
    </citation>
    <scope>NUCLEOTIDE SEQUENCE [LARGE SCALE GENOMIC DNA]</scope>
    <source>
        <strain evidence="1 2">Xinb3</strain>
        <tissue evidence="1">Complete organism</tissue>
    </source>
</reference>
<dbReference type="AlphaFoldDB" id="A0A164LMY8"/>
<evidence type="ECO:0000313" key="2">
    <source>
        <dbReference type="Proteomes" id="UP000076858"/>
    </source>
</evidence>
<keyword evidence="2" id="KW-1185">Reference proteome</keyword>
<proteinExistence type="predicted"/>
<protein>
    <submittedName>
        <fullName evidence="1">Uncharacterized protein</fullName>
    </submittedName>
</protein>
<gene>
    <name evidence="1" type="ORF">APZ42_032586</name>
</gene>
<dbReference type="Proteomes" id="UP000076858">
    <property type="component" value="Unassembled WGS sequence"/>
</dbReference>
<accession>A0A164LMY8</accession>
<name>A0A164LMY8_9CRUS</name>
<comment type="caution">
    <text evidence="1">The sequence shown here is derived from an EMBL/GenBank/DDBJ whole genome shotgun (WGS) entry which is preliminary data.</text>
</comment>
<dbReference type="EMBL" id="LRGB01003123">
    <property type="protein sequence ID" value="KZS04271.1"/>
    <property type="molecule type" value="Genomic_DNA"/>
</dbReference>